<name>A0ABD0YLJ5_9HEMI</name>
<evidence type="ECO:0000256" key="7">
    <source>
        <dbReference type="SAM" id="MobiDB-lite"/>
    </source>
</evidence>
<feature type="coiled-coil region" evidence="6">
    <location>
        <begin position="110"/>
        <end position="141"/>
    </location>
</feature>
<evidence type="ECO:0000256" key="5">
    <source>
        <dbReference type="ARBA" id="ARBA00023052"/>
    </source>
</evidence>
<evidence type="ECO:0000259" key="9">
    <source>
        <dbReference type="Pfam" id="PF16870"/>
    </source>
</evidence>
<dbReference type="Pfam" id="PF16870">
    <property type="entry name" value="OxoGdeHyase_C"/>
    <property type="match status" value="1"/>
</dbReference>
<dbReference type="Gene3D" id="3.40.50.11610">
    <property type="entry name" value="Multifunctional 2-oxoglutarate metabolism enzyme, C-terminal domain"/>
    <property type="match status" value="1"/>
</dbReference>
<evidence type="ECO:0000256" key="4">
    <source>
        <dbReference type="ARBA" id="ARBA00023002"/>
    </source>
</evidence>
<feature type="domain" description="2-oxoglutarate dehydrogenase E1 component/KDG C-terminal" evidence="9">
    <location>
        <begin position="946"/>
        <end position="1061"/>
    </location>
</feature>
<evidence type="ECO:0000259" key="8">
    <source>
        <dbReference type="Pfam" id="PF00676"/>
    </source>
</evidence>
<evidence type="ECO:0008006" key="12">
    <source>
        <dbReference type="Google" id="ProtNLM"/>
    </source>
</evidence>
<evidence type="ECO:0000313" key="10">
    <source>
        <dbReference type="EMBL" id="KAL1132092.1"/>
    </source>
</evidence>
<comment type="caution">
    <text evidence="10">The sequence shown here is derived from an EMBL/GenBank/DDBJ whole genome shotgun (WGS) entry which is preliminary data.</text>
</comment>
<organism evidence="10 11">
    <name type="scientific">Ranatra chinensis</name>
    <dbReference type="NCBI Taxonomy" id="642074"/>
    <lineage>
        <taxon>Eukaryota</taxon>
        <taxon>Metazoa</taxon>
        <taxon>Ecdysozoa</taxon>
        <taxon>Arthropoda</taxon>
        <taxon>Hexapoda</taxon>
        <taxon>Insecta</taxon>
        <taxon>Pterygota</taxon>
        <taxon>Neoptera</taxon>
        <taxon>Paraneoptera</taxon>
        <taxon>Hemiptera</taxon>
        <taxon>Heteroptera</taxon>
        <taxon>Panheteroptera</taxon>
        <taxon>Nepomorpha</taxon>
        <taxon>Nepidae</taxon>
        <taxon>Ranatrinae</taxon>
        <taxon>Ranatra</taxon>
    </lineage>
</organism>
<dbReference type="Gene3D" id="1.10.287.1150">
    <property type="entry name" value="TPP helical domain"/>
    <property type="match status" value="1"/>
</dbReference>
<feature type="domain" description="Dehydrogenase E1 component" evidence="8">
    <location>
        <begin position="485"/>
        <end position="661"/>
    </location>
</feature>
<keyword evidence="5" id="KW-0786">Thiamine pyrophosphate</keyword>
<dbReference type="AlphaFoldDB" id="A0ABD0YLJ5"/>
<comment type="cofactor">
    <cofactor evidence="1">
        <name>thiamine diphosphate</name>
        <dbReference type="ChEBI" id="CHEBI:58937"/>
    </cofactor>
</comment>
<keyword evidence="6" id="KW-0175">Coiled coil</keyword>
<reference evidence="10 11" key="1">
    <citation type="submission" date="2024-07" db="EMBL/GenBank/DDBJ databases">
        <title>Chromosome-level genome assembly of the water stick insect Ranatra chinensis (Heteroptera: Nepidae).</title>
        <authorList>
            <person name="Liu X."/>
        </authorList>
    </citation>
    <scope>NUCLEOTIDE SEQUENCE [LARGE SCALE GENOMIC DNA]</scope>
    <source>
        <strain evidence="10">Cailab_2021Rc</strain>
        <tissue evidence="10">Muscle</tissue>
    </source>
</reference>
<dbReference type="Proteomes" id="UP001558652">
    <property type="component" value="Unassembled WGS sequence"/>
</dbReference>
<dbReference type="EMBL" id="JBFDAA010000005">
    <property type="protein sequence ID" value="KAL1132092.1"/>
    <property type="molecule type" value="Genomic_DNA"/>
</dbReference>
<evidence type="ECO:0000256" key="2">
    <source>
        <dbReference type="ARBA" id="ARBA00006936"/>
    </source>
</evidence>
<evidence type="ECO:0000256" key="6">
    <source>
        <dbReference type="SAM" id="Coils"/>
    </source>
</evidence>
<keyword evidence="11" id="KW-1185">Reference proteome</keyword>
<dbReference type="PANTHER" id="PTHR23152">
    <property type="entry name" value="2-OXOGLUTARATE DEHYDROGENASE"/>
    <property type="match status" value="1"/>
</dbReference>
<dbReference type="InterPro" id="IPR042179">
    <property type="entry name" value="KGD_C_sf"/>
</dbReference>
<dbReference type="InterPro" id="IPR001017">
    <property type="entry name" value="DH_E1"/>
</dbReference>
<dbReference type="Pfam" id="PF00676">
    <property type="entry name" value="E1_dh"/>
    <property type="match status" value="1"/>
</dbReference>
<keyword evidence="4" id="KW-0560">Oxidoreductase</keyword>
<dbReference type="InterPro" id="IPR029061">
    <property type="entry name" value="THDP-binding"/>
</dbReference>
<sequence length="1087" mass="124788">MAITRSVSGQPTLSERRQTTRIADGVPSHNVHANAGYRIDHKDSGRYFKPLTLKGTSSLTRSHKCQTASRVQDSADCRNRSPSDRPCLPLAATAVLPGTLFSTVSRPLGFADKKTELEDQRRRLEEQLSRLQTLLQQHQVREPAGPEPESSAEEIQLPDTKLEKMIYAHMFPVGDKRDVLEKEHRIKQISPDELSEDDLDKYVGKEGSFNMASLKNHVLMQSIVRGYRRRGYLLADFDPLYSVIKEKGYTDEKPPPLILRQHSFPEKEKNKFILPDNTFLCADRVLTLPQLTKHLHRAYCGNIGFEYMDDYKFAPKSYLRMNIEWPEREYMTVEEHVTAAQKLLRAQALDDLVLAKYPDFWQYSMRGCETGVLITDFVVRKGAAAGFDSFVIGMPEFGRLAFLMNAMDRSPKELLATMVSKKAHLWANWYTLGATHSFANTFNGHQRGNMATLLLVQQIDGGDSYFPVTLGRTKAMQTYEFDINGSRSMAIIVHKPRSVECAATTFETIKLLTLPGYQVQGAIHIVINNQVGHTREIMSEVGSTLCTDVFKVIRIPILHVNSTHIEAVMFCVNLAVDYKRRFNMDIVIDVVGFSVPPKAGKVGQDTWIRRRMVDQRAFLHKYKLELDNRKIMDTEQWESLEVEYKKEMETAYEEAVNMEGPDPQLWTQCLSPWLFQEFQQKNTNTDPETGVEVATLAEMANVVTHWPPNFNIRDEDKVELLEKGLQYKEDKLDYDLCEMLAVGSLMKERTHVRIVGMHVHERNYVLWAKDDVNTKENLLGSHFRDIVTCTANHLVAHRQQNAALGFEFGFSFCDKKQLLIYEFPRNADLIISCQPILFTYLAAPSQAYAKSPIVIVVPHCQGCFREYDSADGWPRKIMMLTDESEEPSSVTKPLDQRLRECNFYVASVSSPAQYFHFLRRQMHLPYIRPLVLYVSDCDTDIVDNFSSINDIKSGTKAQLMIEDKMTFGEDVEKLIFCTGHVYNFLKEERNERNLVGKVAVVSIEQWHPFPYQEFSRALERRPRAELAYAQVEQVQSGWWHAVKRKVALVAPHRNMSLHLLYLSQQGTLHCRSKMEILLDDLFRIKSK</sequence>
<dbReference type="PANTHER" id="PTHR23152:SF4">
    <property type="entry name" value="2-OXOADIPATE DEHYDROGENASE COMPLEX COMPONENT E1"/>
    <property type="match status" value="1"/>
</dbReference>
<dbReference type="InterPro" id="IPR011603">
    <property type="entry name" value="2oxoglutarate_DH_E1"/>
</dbReference>
<feature type="region of interest" description="Disordered" evidence="7">
    <location>
        <begin position="1"/>
        <end position="31"/>
    </location>
</feature>
<evidence type="ECO:0000256" key="3">
    <source>
        <dbReference type="ARBA" id="ARBA00022946"/>
    </source>
</evidence>
<gene>
    <name evidence="10" type="ORF">AAG570_010050</name>
</gene>
<evidence type="ECO:0000256" key="1">
    <source>
        <dbReference type="ARBA" id="ARBA00001964"/>
    </source>
</evidence>
<dbReference type="SUPFAM" id="SSF52518">
    <property type="entry name" value="Thiamin diphosphate-binding fold (THDP-binding)"/>
    <property type="match status" value="1"/>
</dbReference>
<accession>A0ABD0YLJ5</accession>
<protein>
    <recommendedName>
        <fullName evidence="12">Transketolase-like pyrimidine-binding domain-containing protein</fullName>
    </recommendedName>
</protein>
<feature type="compositionally biased region" description="Polar residues" evidence="7">
    <location>
        <begin position="1"/>
        <end position="13"/>
    </location>
</feature>
<dbReference type="GO" id="GO:0016491">
    <property type="term" value="F:oxidoreductase activity"/>
    <property type="evidence" value="ECO:0007669"/>
    <property type="project" value="UniProtKB-KW"/>
</dbReference>
<comment type="similarity">
    <text evidence="2">Belongs to the alpha-ketoglutarate dehydrogenase family.</text>
</comment>
<keyword evidence="3" id="KW-0809">Transit peptide</keyword>
<dbReference type="Gene3D" id="3.40.50.970">
    <property type="match status" value="1"/>
</dbReference>
<dbReference type="InterPro" id="IPR031717">
    <property type="entry name" value="ODO-1/KGD_C"/>
</dbReference>
<proteinExistence type="inferred from homology"/>
<dbReference type="Gene3D" id="3.40.50.12470">
    <property type="match status" value="1"/>
</dbReference>
<evidence type="ECO:0000313" key="11">
    <source>
        <dbReference type="Proteomes" id="UP001558652"/>
    </source>
</evidence>